<dbReference type="PROSITE" id="PS51465">
    <property type="entry name" value="KAZAL_2"/>
    <property type="match status" value="1"/>
</dbReference>
<dbReference type="EMBL" id="PCWM01000025">
    <property type="protein sequence ID" value="PIR03249.1"/>
    <property type="molecule type" value="Genomic_DNA"/>
</dbReference>
<feature type="domain" description="Kazal-like" evidence="3">
    <location>
        <begin position="132"/>
        <end position="169"/>
    </location>
</feature>
<protein>
    <recommendedName>
        <fullName evidence="3">Kazal-like domain-containing protein</fullName>
    </recommendedName>
</protein>
<dbReference type="AlphaFoldDB" id="A0A2H0N2X3"/>
<dbReference type="CDD" id="cd00104">
    <property type="entry name" value="KAZAL_FS"/>
    <property type="match status" value="1"/>
</dbReference>
<accession>A0A2H0N2X3</accession>
<keyword evidence="2" id="KW-0472">Membrane</keyword>
<organism evidence="4 5">
    <name type="scientific">Candidatus Magasanikbacteria bacterium CG11_big_fil_rev_8_21_14_0_20_43_7</name>
    <dbReference type="NCBI Taxonomy" id="1974654"/>
    <lineage>
        <taxon>Bacteria</taxon>
        <taxon>Candidatus Magasanikiibacteriota</taxon>
    </lineage>
</organism>
<evidence type="ECO:0000313" key="5">
    <source>
        <dbReference type="Proteomes" id="UP000229782"/>
    </source>
</evidence>
<evidence type="ECO:0000256" key="1">
    <source>
        <dbReference type="SAM" id="MobiDB-lite"/>
    </source>
</evidence>
<dbReference type="Gene3D" id="3.30.60.30">
    <property type="match status" value="1"/>
</dbReference>
<dbReference type="SUPFAM" id="SSF100895">
    <property type="entry name" value="Kazal-type serine protease inhibitors"/>
    <property type="match status" value="1"/>
</dbReference>
<dbReference type="PROSITE" id="PS51257">
    <property type="entry name" value="PROKAR_LIPOPROTEIN"/>
    <property type="match status" value="1"/>
</dbReference>
<dbReference type="InterPro" id="IPR002350">
    <property type="entry name" value="Kazal_dom"/>
</dbReference>
<keyword evidence="2" id="KW-0812">Transmembrane</keyword>
<proteinExistence type="predicted"/>
<evidence type="ECO:0000259" key="3">
    <source>
        <dbReference type="PROSITE" id="PS51465"/>
    </source>
</evidence>
<evidence type="ECO:0000313" key="4">
    <source>
        <dbReference type="EMBL" id="PIR03249.1"/>
    </source>
</evidence>
<evidence type="ECO:0000256" key="2">
    <source>
        <dbReference type="SAM" id="Phobius"/>
    </source>
</evidence>
<keyword evidence="2" id="KW-1133">Transmembrane helix</keyword>
<dbReference type="InterPro" id="IPR054243">
    <property type="entry name" value="DUF6970"/>
</dbReference>
<dbReference type="Proteomes" id="UP000229782">
    <property type="component" value="Unassembled WGS sequence"/>
</dbReference>
<gene>
    <name evidence="4" type="ORF">COV60_01380</name>
</gene>
<comment type="caution">
    <text evidence="4">The sequence shown here is derived from an EMBL/GenBank/DDBJ whole genome shotgun (WGS) entry which is preliminary data.</text>
</comment>
<sequence length="287" mass="30957">MSTATFKTTLRTYKYLCTWFMVCAVLFFIGAGCSTAPKEQDPDTTSTTPTTVVVKKPANVDTIDYAIAACESRGYVAVLTYDSGTKHTNTLCKFHDAYACDALQFLMGQCTTTSTNRIYLVATNGIPKNLRTCTEDETPVCGNDGVTYVNSCIAALQQATILHTGVCTEKEIVAASPPPSAVTTPITTPRGGSSGTNPSAPPTGTPVWTTYLFSITGNRTTGPGAPIKEACTYDETRVFYMEEGCPDCFSTLYANTGTVLCYPHNDIQNECPSYFDKDTRSAHCKKI</sequence>
<reference evidence="4 5" key="1">
    <citation type="submission" date="2017-09" db="EMBL/GenBank/DDBJ databases">
        <title>Depth-based differentiation of microbial function through sediment-hosted aquifers and enrichment of novel symbionts in the deep terrestrial subsurface.</title>
        <authorList>
            <person name="Probst A.J."/>
            <person name="Ladd B."/>
            <person name="Jarett J.K."/>
            <person name="Geller-Mcgrath D.E."/>
            <person name="Sieber C.M."/>
            <person name="Emerson J.B."/>
            <person name="Anantharaman K."/>
            <person name="Thomas B.C."/>
            <person name="Malmstrom R."/>
            <person name="Stieglmeier M."/>
            <person name="Klingl A."/>
            <person name="Woyke T."/>
            <person name="Ryan C.M."/>
            <person name="Banfield J.F."/>
        </authorList>
    </citation>
    <scope>NUCLEOTIDE SEQUENCE [LARGE SCALE GENOMIC DNA]</scope>
    <source>
        <strain evidence="4">CG11_big_fil_rev_8_21_14_0_20_43_7</strain>
    </source>
</reference>
<dbReference type="Pfam" id="PF22311">
    <property type="entry name" value="DUF6970"/>
    <property type="match status" value="1"/>
</dbReference>
<feature type="region of interest" description="Disordered" evidence="1">
    <location>
        <begin position="178"/>
        <end position="203"/>
    </location>
</feature>
<dbReference type="Pfam" id="PF00050">
    <property type="entry name" value="Kazal_1"/>
    <property type="match status" value="1"/>
</dbReference>
<feature type="transmembrane region" description="Helical" evidence="2">
    <location>
        <begin position="12"/>
        <end position="32"/>
    </location>
</feature>
<name>A0A2H0N2X3_9BACT</name>
<dbReference type="InterPro" id="IPR036058">
    <property type="entry name" value="Kazal_dom_sf"/>
</dbReference>